<comment type="subunit">
    <text evidence="5">Part of the RNA polymerase complex.</text>
</comment>
<dbReference type="PANTHER" id="PTHR11800">
    <property type="entry name" value="DNA-DIRECTED RNA POLYMERASE"/>
    <property type="match status" value="1"/>
</dbReference>
<dbReference type="GO" id="GO:0003899">
    <property type="term" value="F:DNA-directed RNA polymerase activity"/>
    <property type="evidence" value="ECO:0007669"/>
    <property type="project" value="UniProtKB-UniRule"/>
</dbReference>
<dbReference type="SUPFAM" id="SSF55257">
    <property type="entry name" value="RBP11-like subunits of RNA polymerase"/>
    <property type="match status" value="1"/>
</dbReference>
<dbReference type="GO" id="GO:0000428">
    <property type="term" value="C:DNA-directed RNA polymerase complex"/>
    <property type="evidence" value="ECO:0007669"/>
    <property type="project" value="UniProtKB-KW"/>
</dbReference>
<dbReference type="Pfam" id="PF01000">
    <property type="entry name" value="RNA_pol_A_bac"/>
    <property type="match status" value="1"/>
</dbReference>
<name>A0A0A7LAA0_9ARCH</name>
<evidence type="ECO:0000313" key="7">
    <source>
        <dbReference type="EMBL" id="AIZ56060.1"/>
    </source>
</evidence>
<evidence type="ECO:0000313" key="8">
    <source>
        <dbReference type="Proteomes" id="UP000030787"/>
    </source>
</evidence>
<dbReference type="STRING" id="1577791.Mpt1_c01590"/>
<feature type="binding site" evidence="5">
    <location>
        <position position="219"/>
    </location>
    <ligand>
        <name>[3Fe-4S] cluster</name>
        <dbReference type="ChEBI" id="CHEBI:21137"/>
    </ligand>
</feature>
<dbReference type="PANTHER" id="PTHR11800:SF2">
    <property type="entry name" value="DNA-DIRECTED RNA POLYMERASE II SUBUNIT RPB3"/>
    <property type="match status" value="1"/>
</dbReference>
<dbReference type="HOGENOM" id="CLU_038421_3_1_2"/>
<dbReference type="GO" id="GO:0006351">
    <property type="term" value="P:DNA-templated transcription"/>
    <property type="evidence" value="ECO:0007669"/>
    <property type="project" value="UniProtKB-UniRule"/>
</dbReference>
<dbReference type="GO" id="GO:0005737">
    <property type="term" value="C:cytoplasm"/>
    <property type="evidence" value="ECO:0007669"/>
    <property type="project" value="UniProtKB-SubCell"/>
</dbReference>
<keyword evidence="2 5" id="KW-0963">Cytoplasm</keyword>
<dbReference type="KEGG" id="mear:Mpt1_c01590"/>
<dbReference type="Gene3D" id="2.170.120.12">
    <property type="entry name" value="DNA-directed RNA polymerase, insert domain"/>
    <property type="match status" value="1"/>
</dbReference>
<organism evidence="7 8">
    <name type="scientific">Candidatus Methanoplasma termitum</name>
    <dbReference type="NCBI Taxonomy" id="1577791"/>
    <lineage>
        <taxon>Archaea</taxon>
        <taxon>Methanobacteriati</taxon>
        <taxon>Thermoplasmatota</taxon>
        <taxon>Thermoplasmata</taxon>
        <taxon>Methanomassiliicoccales</taxon>
        <taxon>Methanomassiliicoccaceae</taxon>
        <taxon>Candidatus Methanoplasma</taxon>
    </lineage>
</organism>
<dbReference type="InterPro" id="IPR011263">
    <property type="entry name" value="DNA-dir_RNA_pol_RpoA/D/Rpb3"/>
</dbReference>
<comment type="cofactor">
    <cofactor evidence="5">
        <name>[3Fe-4S] cluster</name>
        <dbReference type="ChEBI" id="CHEBI:21137"/>
    </cofactor>
    <text evidence="5">Binds 1 [3Fe-4S] cluster.</text>
</comment>
<dbReference type="GO" id="GO:0046872">
    <property type="term" value="F:metal ion binding"/>
    <property type="evidence" value="ECO:0007669"/>
    <property type="project" value="UniProtKB-KW"/>
</dbReference>
<dbReference type="Gene3D" id="3.30.1360.10">
    <property type="entry name" value="RNA polymerase, RBP11-like subunit"/>
    <property type="match status" value="1"/>
</dbReference>
<dbReference type="EMBL" id="CP010070">
    <property type="protein sequence ID" value="AIZ56060.1"/>
    <property type="molecule type" value="Genomic_DNA"/>
</dbReference>
<dbReference type="SMART" id="SM00662">
    <property type="entry name" value="RPOLD"/>
    <property type="match status" value="1"/>
</dbReference>
<dbReference type="InterPro" id="IPR050518">
    <property type="entry name" value="Rpo3/RPB3_RNA_Pol_subunit"/>
</dbReference>
<evidence type="ECO:0000256" key="5">
    <source>
        <dbReference type="HAMAP-Rule" id="MF_00320"/>
    </source>
</evidence>
<evidence type="ECO:0000256" key="1">
    <source>
        <dbReference type="ARBA" id="ARBA00022478"/>
    </source>
</evidence>
<dbReference type="InterPro" id="IPR036643">
    <property type="entry name" value="RNApol_insert_sf"/>
</dbReference>
<dbReference type="EC" id="2.7.7.6" evidence="5"/>
<dbReference type="GO" id="GO:0051538">
    <property type="term" value="F:3 iron, 4 sulfur cluster binding"/>
    <property type="evidence" value="ECO:0007669"/>
    <property type="project" value="UniProtKB-KW"/>
</dbReference>
<dbReference type="AlphaFoldDB" id="A0A0A7LAA0"/>
<dbReference type="GO" id="GO:0046983">
    <property type="term" value="F:protein dimerization activity"/>
    <property type="evidence" value="ECO:0007669"/>
    <property type="project" value="InterPro"/>
</dbReference>
<keyword evidence="5" id="KW-0479">Metal-binding</keyword>
<keyword evidence="3 5" id="KW-0804">Transcription</keyword>
<keyword evidence="5 7" id="KW-0808">Transferase</keyword>
<dbReference type="HAMAP" id="MF_00320">
    <property type="entry name" value="RNApol_arch_Rpo3"/>
    <property type="match status" value="1"/>
</dbReference>
<comment type="function">
    <text evidence="5">DNA-dependent RNA polymerase (RNAP) catalyzes the transcription of DNA into RNA using the four ribonucleoside triphosphates as substrates.</text>
</comment>
<dbReference type="Pfam" id="PF01193">
    <property type="entry name" value="RNA_pol_L"/>
    <property type="match status" value="1"/>
</dbReference>
<evidence type="ECO:0000256" key="3">
    <source>
        <dbReference type="ARBA" id="ARBA00023163"/>
    </source>
</evidence>
<dbReference type="InterPro" id="IPR011262">
    <property type="entry name" value="DNA-dir_RNA_pol_insert"/>
</dbReference>
<dbReference type="OrthoDB" id="84933at2157"/>
<evidence type="ECO:0000256" key="2">
    <source>
        <dbReference type="ARBA" id="ARBA00022490"/>
    </source>
</evidence>
<dbReference type="RefSeq" id="WP_048111374.1">
    <property type="nucleotide sequence ID" value="NZ_CP010070.1"/>
</dbReference>
<keyword evidence="5" id="KW-0003">3Fe-4S</keyword>
<dbReference type="GO" id="GO:0003677">
    <property type="term" value="F:DNA binding"/>
    <property type="evidence" value="ECO:0007669"/>
    <property type="project" value="UniProtKB-UniRule"/>
</dbReference>
<dbReference type="NCBIfam" id="NF001988">
    <property type="entry name" value="PRK00783.1"/>
    <property type="match status" value="1"/>
</dbReference>
<keyword evidence="5 7" id="KW-0548">Nucleotidyltransferase</keyword>
<dbReference type="InterPro" id="IPR036603">
    <property type="entry name" value="RBP11-like"/>
</dbReference>
<comment type="similarity">
    <text evidence="4 5">Belongs to the archaeal Rpo3/eukaryotic RPB3 RNA polymerase subunit family.</text>
</comment>
<dbReference type="GeneID" id="24817834"/>
<evidence type="ECO:0000259" key="6">
    <source>
        <dbReference type="SMART" id="SM00662"/>
    </source>
</evidence>
<gene>
    <name evidence="5 7" type="primary">rpoD</name>
    <name evidence="5" type="synonym">rpo3</name>
    <name evidence="7" type="ORF">Mpt1_c01590</name>
</gene>
<sequence length="277" mass="30257">MEIEILEMGEMKGSFKLKNSSPAMANALRRTMLTDIPKMAIDKVEFHLGPIMQDDKEYESVTPLFDEIIAHRLGMVPVPTDHQLFGYQKDCVCGGEGCPNCTIMYSLNKIGPCTVLSGDMMPLGNPDLAVKDQFIPIAELTDGQAVLIYATAVMGTARTHAKWQAAFGVGYKYVPIIKVDEKKAGDASTIKCAEMCPRGVFEVKSGKLKVKNPLNCSMCKECESTSKGAVLVGADDSNFYFKYETDGSLTAKQVLDKAMEIIATQSEATFSHINEAI</sequence>
<feature type="domain" description="DNA-directed RNA polymerase RpoA/D/Rpb3-type" evidence="6">
    <location>
        <begin position="12"/>
        <end position="273"/>
    </location>
</feature>
<keyword evidence="1 5" id="KW-0240">DNA-directed RNA polymerase</keyword>
<dbReference type="InterPro" id="IPR022842">
    <property type="entry name" value="RNAP_Rpo3/Rpb3/RPAC1"/>
</dbReference>
<keyword evidence="5" id="KW-0411">Iron-sulfur</keyword>
<reference evidence="7 8" key="1">
    <citation type="journal article" date="2014" name="Appl. Environ. Microbiol.">
        <title>Comparative Genome Analysis of 'Candidatus Methanoplasma termitum' Indicates a New Mode of Energy Metabolism in the Seventh Order of Methanogens.</title>
        <authorList>
            <person name="Lang K."/>
            <person name="Schuldes J."/>
            <person name="Klingl A."/>
            <person name="Poehlein A."/>
            <person name="Daniel R."/>
            <person name="Brune A."/>
        </authorList>
    </citation>
    <scope>NUCLEOTIDE SEQUENCE [LARGE SCALE GENOMIC DNA]</scope>
    <source>
        <strain evidence="8">Mpt1</strain>
    </source>
</reference>
<keyword evidence="5" id="KW-0408">Iron</keyword>
<accession>A0A0A7LAA0</accession>
<dbReference type="Gene3D" id="3.30.70.3110">
    <property type="match status" value="1"/>
</dbReference>
<proteinExistence type="inferred from homology"/>
<comment type="catalytic activity">
    <reaction evidence="5">
        <text>RNA(n) + a ribonucleoside 5'-triphosphate = RNA(n+1) + diphosphate</text>
        <dbReference type="Rhea" id="RHEA:21248"/>
        <dbReference type="Rhea" id="RHEA-COMP:14527"/>
        <dbReference type="Rhea" id="RHEA-COMP:17342"/>
        <dbReference type="ChEBI" id="CHEBI:33019"/>
        <dbReference type="ChEBI" id="CHEBI:61557"/>
        <dbReference type="ChEBI" id="CHEBI:140395"/>
        <dbReference type="EC" id="2.7.7.6"/>
    </reaction>
</comment>
<protein>
    <recommendedName>
        <fullName evidence="5">DNA-directed RNA polymerase subunit Rpo3</fullName>
        <ecNumber evidence="5">2.7.7.6</ecNumber>
    </recommendedName>
    <alternativeName>
        <fullName evidence="5">DNA-directed RNA polymerase subunit D</fullName>
    </alternativeName>
</protein>
<comment type="subcellular location">
    <subcellularLocation>
        <location evidence="5">Cytoplasm</location>
    </subcellularLocation>
</comment>
<dbReference type="SUPFAM" id="SSF56553">
    <property type="entry name" value="Insert subdomain of RNA polymerase alpha subunit"/>
    <property type="match status" value="1"/>
</dbReference>
<feature type="binding site" evidence="5">
    <location>
        <position position="222"/>
    </location>
    <ligand>
        <name>[3Fe-4S] cluster</name>
        <dbReference type="ChEBI" id="CHEBI:21137"/>
    </ligand>
</feature>
<feature type="binding site" evidence="5">
    <location>
        <position position="216"/>
    </location>
    <ligand>
        <name>[3Fe-4S] cluster</name>
        <dbReference type="ChEBI" id="CHEBI:21137"/>
    </ligand>
</feature>
<evidence type="ECO:0000256" key="4">
    <source>
        <dbReference type="ARBA" id="ARBA00025804"/>
    </source>
</evidence>
<dbReference type="Proteomes" id="UP000030787">
    <property type="component" value="Chromosome"/>
</dbReference>
<keyword evidence="8" id="KW-1185">Reference proteome</keyword>